<dbReference type="EMBL" id="HBKN01034566">
    <property type="protein sequence ID" value="CAE2320408.1"/>
    <property type="molecule type" value="Transcribed_RNA"/>
</dbReference>
<protein>
    <submittedName>
        <fullName evidence="3">Uncharacterized protein</fullName>
    </submittedName>
</protein>
<dbReference type="InterPro" id="IPR019734">
    <property type="entry name" value="TPR_rpt"/>
</dbReference>
<dbReference type="Pfam" id="PF10294">
    <property type="entry name" value="Methyltransf_16"/>
    <property type="match status" value="1"/>
</dbReference>
<evidence type="ECO:0000313" key="2">
    <source>
        <dbReference type="EMBL" id="CAE2320407.1"/>
    </source>
</evidence>
<gene>
    <name evidence="1" type="ORF">GTHE00462_LOCUS26875</name>
    <name evidence="2" type="ORF">GTHE00462_LOCUS26882</name>
    <name evidence="3" type="ORF">GTHE00462_LOCUS26883</name>
</gene>
<dbReference type="SUPFAM" id="SSF48452">
    <property type="entry name" value="TPR-like"/>
    <property type="match status" value="1"/>
</dbReference>
<dbReference type="AlphaFoldDB" id="A0A6U6BTB5"/>
<dbReference type="PANTHER" id="PTHR14614:SF132">
    <property type="entry name" value="PROTEIN-LYSINE METHYLTRANSFERASE C42C1.13"/>
    <property type="match status" value="1"/>
</dbReference>
<sequence length="517" mass="57409">MSLEQDILTAEKRNEEGNLLYRNKRFDEACSQYSDAIVLLELHAQQTQEAHQHLCKYLSNRAAAYLASGYDAEAVKDCTSALAMDPMLDKALLRRGLGLESLGRHAESLQDVEALLKRADWGSPIATKGLELKRRLQRVLNQEKNSEEQPVPSHLFSKEQILRLNFRTLPPSEVSKERFFEISVYVANEFGLFSHREFSKSSQSDLACIEVSMIGDDPEVKLEVKNDNNLTLDTRGRATFDLRFVGSERMKIRSRATLCVRLKKGEGVMGRTVLTLMSLPITVLAEVGSITPFSTGLAGCMSGRGIDLPHLDSAVVILENPDSGIPGKIWDGGLILTEYLSSSSHEVQGKSCLELGAGTGIVGVSCYCLGAARVTITDLHEHIELISANIEANGPLLSSQSSQKSARNPQKDVNVAALRWGENLGHLKTTPGGFDLILGSDIVYEPHCFAPLVETLRYYTGTGKKALIAHRPRHSEEFRFWDEVKQDFDVKVVNFKSKKYPHVTDVTIYELFRIASQ</sequence>
<dbReference type="EMBL" id="HBKN01034558">
    <property type="protein sequence ID" value="CAE2320396.1"/>
    <property type="molecule type" value="Transcribed_RNA"/>
</dbReference>
<dbReference type="InterPro" id="IPR011990">
    <property type="entry name" value="TPR-like_helical_dom_sf"/>
</dbReference>
<dbReference type="Gene3D" id="1.25.40.10">
    <property type="entry name" value="Tetratricopeptide repeat domain"/>
    <property type="match status" value="1"/>
</dbReference>
<organism evidence="3">
    <name type="scientific">Guillardia theta</name>
    <name type="common">Cryptophyte</name>
    <name type="synonym">Cryptomonas phi</name>
    <dbReference type="NCBI Taxonomy" id="55529"/>
    <lineage>
        <taxon>Eukaryota</taxon>
        <taxon>Cryptophyceae</taxon>
        <taxon>Pyrenomonadales</taxon>
        <taxon>Geminigeraceae</taxon>
        <taxon>Guillardia</taxon>
    </lineage>
</organism>
<dbReference type="SUPFAM" id="SSF53335">
    <property type="entry name" value="S-adenosyl-L-methionine-dependent methyltransferases"/>
    <property type="match status" value="1"/>
</dbReference>
<dbReference type="InterPro" id="IPR029063">
    <property type="entry name" value="SAM-dependent_MTases_sf"/>
</dbReference>
<evidence type="ECO:0000313" key="3">
    <source>
        <dbReference type="EMBL" id="CAE2320408.1"/>
    </source>
</evidence>
<dbReference type="EMBL" id="HBKN01034565">
    <property type="protein sequence ID" value="CAE2320407.1"/>
    <property type="molecule type" value="Transcribed_RNA"/>
</dbReference>
<evidence type="ECO:0000313" key="1">
    <source>
        <dbReference type="EMBL" id="CAE2320396.1"/>
    </source>
</evidence>
<proteinExistence type="predicted"/>
<dbReference type="Gene3D" id="3.40.50.150">
    <property type="entry name" value="Vaccinia Virus protein VP39"/>
    <property type="match status" value="1"/>
</dbReference>
<reference evidence="3" key="1">
    <citation type="submission" date="2021-01" db="EMBL/GenBank/DDBJ databases">
        <authorList>
            <person name="Corre E."/>
            <person name="Pelletier E."/>
            <person name="Niang G."/>
            <person name="Scheremetjew M."/>
            <person name="Finn R."/>
            <person name="Kale V."/>
            <person name="Holt S."/>
            <person name="Cochrane G."/>
            <person name="Meng A."/>
            <person name="Brown T."/>
            <person name="Cohen L."/>
        </authorList>
    </citation>
    <scope>NUCLEOTIDE SEQUENCE</scope>
    <source>
        <strain evidence="3">CCMP 2712</strain>
    </source>
</reference>
<dbReference type="PANTHER" id="PTHR14614">
    <property type="entry name" value="HEPATOCELLULAR CARCINOMA-ASSOCIATED ANTIGEN"/>
    <property type="match status" value="1"/>
</dbReference>
<dbReference type="SMART" id="SM00028">
    <property type="entry name" value="TPR"/>
    <property type="match status" value="2"/>
</dbReference>
<name>A0A6U6BTB5_GUITH</name>
<accession>A0A6U6BTB5</accession>
<dbReference type="InterPro" id="IPR019410">
    <property type="entry name" value="Methyltransf_16"/>
</dbReference>